<evidence type="ECO:0000256" key="5">
    <source>
        <dbReference type="ARBA" id="ARBA00023315"/>
    </source>
</evidence>
<evidence type="ECO:0000256" key="7">
    <source>
        <dbReference type="SAM" id="MobiDB-lite"/>
    </source>
</evidence>
<dbReference type="CDD" id="cd08956">
    <property type="entry name" value="KR_3_FAS_SDR_x"/>
    <property type="match status" value="1"/>
</dbReference>
<feature type="domain" description="PKS/mFAS DH" evidence="10">
    <location>
        <begin position="1901"/>
        <end position="2172"/>
    </location>
</feature>
<dbReference type="PROSITE" id="PS52019">
    <property type="entry name" value="PKS_MFAS_DH"/>
    <property type="match status" value="1"/>
</dbReference>
<evidence type="ECO:0000256" key="2">
    <source>
        <dbReference type="ARBA" id="ARBA00022553"/>
    </source>
</evidence>
<evidence type="ECO:0000256" key="4">
    <source>
        <dbReference type="ARBA" id="ARBA00023268"/>
    </source>
</evidence>
<keyword evidence="12" id="KW-1185">Reference proteome</keyword>
<gene>
    <name evidence="11" type="ORF">HNR23_002776</name>
</gene>
<dbReference type="SUPFAM" id="SSF55048">
    <property type="entry name" value="Probable ACP-binding domain of malonyl-CoA ACP transacylase"/>
    <property type="match status" value="1"/>
</dbReference>
<dbReference type="InterPro" id="IPR013154">
    <property type="entry name" value="ADH-like_N"/>
</dbReference>
<dbReference type="Pfam" id="PF21089">
    <property type="entry name" value="PKS_DH_N"/>
    <property type="match status" value="1"/>
</dbReference>
<dbReference type="InterPro" id="IPR018201">
    <property type="entry name" value="Ketoacyl_synth_AS"/>
</dbReference>
<dbReference type="FunFam" id="1.10.1200.10:FF:000007">
    <property type="entry name" value="Probable polyketide synthase pks17"/>
    <property type="match status" value="1"/>
</dbReference>
<comment type="caution">
    <text evidence="11">The sequence shown here is derived from an EMBL/GenBank/DDBJ whole genome shotgun (WGS) entry which is preliminary data.</text>
</comment>
<dbReference type="FunFam" id="3.40.50.720:FF:000209">
    <property type="entry name" value="Polyketide synthase Pks12"/>
    <property type="match status" value="1"/>
</dbReference>
<dbReference type="Gene3D" id="3.90.180.10">
    <property type="entry name" value="Medium-chain alcohol dehydrogenases, catalytic domain"/>
    <property type="match status" value="1"/>
</dbReference>
<dbReference type="InterPro" id="IPR014030">
    <property type="entry name" value="Ketoacyl_synth_N"/>
</dbReference>
<dbReference type="PROSITE" id="PS00012">
    <property type="entry name" value="PHOSPHOPANTETHEINE"/>
    <property type="match status" value="1"/>
</dbReference>
<dbReference type="InterPro" id="IPR013968">
    <property type="entry name" value="PKS_KR"/>
</dbReference>
<dbReference type="SMART" id="SM00822">
    <property type="entry name" value="PKS_KR"/>
    <property type="match status" value="1"/>
</dbReference>
<dbReference type="EMBL" id="JACHDS010000001">
    <property type="protein sequence ID" value="MBB6172716.1"/>
    <property type="molecule type" value="Genomic_DNA"/>
</dbReference>
<dbReference type="InterPro" id="IPR011032">
    <property type="entry name" value="GroES-like_sf"/>
</dbReference>
<dbReference type="PROSITE" id="PS00606">
    <property type="entry name" value="KS3_1"/>
    <property type="match status" value="1"/>
</dbReference>
<dbReference type="InterPro" id="IPR057326">
    <property type="entry name" value="KR_dom"/>
</dbReference>
<dbReference type="PROSITE" id="PS52004">
    <property type="entry name" value="KS3_2"/>
    <property type="match status" value="2"/>
</dbReference>
<feature type="compositionally biased region" description="Low complexity" evidence="7">
    <location>
        <begin position="848"/>
        <end position="862"/>
    </location>
</feature>
<dbReference type="Gene3D" id="3.40.47.10">
    <property type="match status" value="2"/>
</dbReference>
<dbReference type="InterPro" id="IPR042104">
    <property type="entry name" value="PKS_dehydratase_sf"/>
</dbReference>
<dbReference type="GO" id="GO:0004312">
    <property type="term" value="F:fatty acid synthase activity"/>
    <property type="evidence" value="ECO:0007669"/>
    <property type="project" value="TreeGrafter"/>
</dbReference>
<dbReference type="InterPro" id="IPR049900">
    <property type="entry name" value="PKS_mFAS_DH"/>
</dbReference>
<dbReference type="Gene3D" id="3.40.50.720">
    <property type="entry name" value="NAD(P)-binding Rossmann-like Domain"/>
    <property type="match status" value="1"/>
</dbReference>
<sequence>MGLDGYETHGFEVGAEPGGEVAVIGLACRFPGADGPEEFWRLLDDGRSAVREIPPERASAGTPPVRWGGYLDRVDAFDAGFFRIAPNEAAAMDPQQRLMLELGWEALEDAGIVPAVLRGTDTGVFTGAFTHDYATLVHREGADAITRHTLTGLDHGIIANRLSHILGLHGPSMTVDAGQASGLVAVDMAVESLRRGGCELAIAGAVNLILAPDSGLTTWKFGALSPDGRCYTFDARANGYVRGEGGGAVVLKPLAQALADGDPVYCVIRGSAVNNDGATDSLTVPSGAAQAAVARRACAQARTDPADVQYVELHGTGTPVGDPVEAAALGAAYGAARACGHPLAVGSVKTNIGHLEGAAGIAGLIKTALSIHHRRLPASLNFTAPNPRIPLDELNLRVRTATGPWPRPGRPLVAGVSSFGMGGTNCHLLLAEPPPVPAAEHPRTASGTALPWTVSGTTPAALRDQAARLRDHIARRPDADVGEVAHALATTRTAFRRRAAVVATDRAGFLRGLAALADGADTPEVVRGTALPDPVPAVAFTGAATRRPRIHPRLVEAFPVFARALDGACAALGPRLGPPVRAVLHGRVPPGGEFVQPALFAADVALFRLFEEWGLSPGLVAGEGLGEITAAHVAGVLELADAGLLVAARARLGRVPPGTDRAADPAAEEFARSAARCAAWPPRIPLVSARTGGLATAEVCSADHWLGHADAARGSDTRAAAAGRTPHDLGAGVVLAVGGPAESGPVRDGAPPGPLVGATAGEADGGSPAHIVRTLCELHVSGVEVDWARLLPRGGGHPRTRPTLPTYAFQREPHWLSRRPDPSATDDTPDHTDAASEPVPESPQQTLPAHPAPATASDTPAAEEARYRHALATVRTAAADLLGHTGPEAIDPALTFTELGFDSHDSAALGARLRKVSEVSLPDTLIFDHPTPAVLARRIAGLSAPPQRPDRSTAPTAFGLPPADPAPRPEPSRSATSAPPPPLVPAPAAPDPAEPIAIVGMACRYPGGADSPEDLWRLVTGGVDAIGPFPHDRGWDLSRLFGGDSGTHGHSSVREGGFLHRATEFDAGFFGISPREALAMDPQQRLLLETSWEALERAGIDPASMHGSRTGVFVGAMSPDYGPRLHDAPRDLEGLLLTGGTASVLSGRVAYSLGLEGPAVTVDTACSSSLVALHLAVRDLRSGSCDLALAGGAAVMSGPGMFTEFSRQQGLAPDARCKAFAAAADGTAWAEGVGVLLLEPLSLARSRGHRVLALIRGSAVNQDGASNGLTAPSGAAQERVIRAALADARLGAADVDAVEAHGTGTRLGDPIEANALLATYGREHGPDDPLWLGSLKSNIGHAQAAAGVGGVIKMVMAMRDAALPPTLHVDAPTPHADWSQGGIALLTAPTPWADRGRPRRAAVSSFGISGTNAHMVLERPDDTAAAAVPPHTLPHPAGRGAVLPWVLSAKSDDALRAHARRLRDAVETDPAVAGADGALSLATTRATFEHRAVVLAADRDGVARGLDAAARGDGDTVGAAVVRRRGALGPVCDPVFVFPGQGAQWPGMAVELLDASPVFRERMEACAAALERFTGWSLFDALRRAPGAPPPDRVDVVQPTLWAVMVSLAHTWGALGVRPAAVVGHSQGEIAAACVTGALSLDDAAKTVALRSRAVGALAGTGGMVSLALPEQQAAGLLEPWRGRLHIATVNGPNATVAAGEAVAVYELLDHCATAGIRAHRIGVDYASHTPFVAEVRDEVTTALAGLDPREPAVPFFSTLTGDRLTDTPLDADYWYRALRSPVRFGAAVRTLVDAGHGLFIEISPHPVLTGAIEDTLGAADAPGAAVGTLRRHEGGWDRFLASAAEAFVHGAPVDWTPVVARPGARRVDLPTYPFQRERYWLPPATAAPDAASLGVDAVDHPLLGAAVDLADDGTVLTAGLSPHRVAWLAEHTVDGTPLFPAAGFAELALRAGDRVGRRRVRELDMAAPLPLTGDDTVQVRLTVDHPGAEGERPFTVHSRLDGDGPWTRNATGLLADGTPCAEPLPAAWPPPGAAPVDLDRAYERLAERGYGYGPAFRGLHAAWRDGPDLFADIALPDDSGGEPADYGLHPALLDAALHALLLDEPADRGLLVPFRWSDMCLHAVGARELRVRLRRTGPDTVAVRATDPAGAPVLTTDLELREAPADWLSALGRRTGSLYHLDWEPLSVPETGSDEGVAVLGGTAPLPGARAGEFLDAAALARAIDAGIPAPRVALAVCPIAPGGSDAHPVGGTHAAAQWARATIRAWLADPRLADTALAVVTRGGTAAVPGDVPAPGQAAVWGLVAAAQSEHPGRFVLVDVDGDLRSPAALTALLGTGEPRIAVRRGGGRVPRLARHSTAPPLSVAPGWRLDAGGTGGVDDLAPVAVTDLPLGRTEVRVDVRAAGLNFRDVLIAVGLYPGGGTMGCEAAGVVTEIGPDVTGLRPGDRVMGLFDGAFGPTAVTDYRRLVPVPDAWPDTLAAAVPVVHATAYHALVEVAAVTKGDSVLIHAATGGVGTAAVRLARHLGAEVFATAHPAKWPVLRAMGLDDEHIASSRTAEFEERFRQVTSGRGVDVVLNALAGDLTDASLRLLAPGGRFVEMGRTDVRDPDEVAAAHPGTAYHPIDLLELPHDRVRALLEEVTGLLREARLDAPPVAVWDLRHAPEALRHLSRAEHTGKVVLSVPRAADPEGTALITGGTGTLGALVARHLVTAHGVRHLVLAGRRGPDAPGAERLRDELAALGATVALAACDVADRSALAAVIDAIPAEHPLTTVVHAAGVLEDAPSETMTAEALDRALGAKADAAWHLHELTRDRDLAAFVLFSSAIGVLGGPGQGAYAAANTALDALARHRHALGLPGVSLAWGLWQQASGMTGHLGDGDRARLARLGLAPMPTERGLALFDAALSLGRPHLVPADLDTASPVAASVPPPPPLRGLLRIPDRPAARTSPAARAPWAADVPPAERRRALLDLVRREAAAVLGHSGTAGIPPHRPFSEAGFDSLTSVELRNRLAAATGVRGPSSLLFDHPTPSALSGWLAGRLSPEEGQGGGAPAQPTAPDTATDEARRALDGIPPAVLRASGLLDALLDLARTPGDPADSAVPRPRDSDDPIDAMAAEELVNLALDDHRDHTGSAGHGG</sequence>
<dbReference type="Pfam" id="PF08659">
    <property type="entry name" value="KR"/>
    <property type="match status" value="1"/>
</dbReference>
<feature type="active site" description="Proton donor; for dehydratase activity" evidence="6">
    <location>
        <position position="2095"/>
    </location>
</feature>
<dbReference type="Pfam" id="PF00550">
    <property type="entry name" value="PP-binding"/>
    <property type="match status" value="2"/>
</dbReference>
<dbReference type="SUPFAM" id="SSF53901">
    <property type="entry name" value="Thiolase-like"/>
    <property type="match status" value="2"/>
</dbReference>
<dbReference type="Gene3D" id="1.10.1200.10">
    <property type="entry name" value="ACP-like"/>
    <property type="match status" value="2"/>
</dbReference>
<dbReference type="SMART" id="SM00829">
    <property type="entry name" value="PKS_ER"/>
    <property type="match status" value="1"/>
</dbReference>
<feature type="region of interest" description="N-terminal hotdog fold" evidence="6">
    <location>
        <begin position="1901"/>
        <end position="2022"/>
    </location>
</feature>
<feature type="region of interest" description="Disordered" evidence="7">
    <location>
        <begin position="3094"/>
        <end position="3113"/>
    </location>
</feature>
<dbReference type="InterPro" id="IPR020807">
    <property type="entry name" value="PKS_DH"/>
</dbReference>
<dbReference type="PANTHER" id="PTHR43775">
    <property type="entry name" value="FATTY ACID SYNTHASE"/>
    <property type="match status" value="1"/>
</dbReference>
<dbReference type="PANTHER" id="PTHR43775:SF51">
    <property type="entry name" value="INACTIVE PHENOLPHTHIOCEROL SYNTHESIS POLYKETIDE SYNTHASE TYPE I PKS1-RELATED"/>
    <property type="match status" value="1"/>
</dbReference>
<keyword evidence="5" id="KW-0012">Acyltransferase</keyword>
<dbReference type="InterPro" id="IPR016036">
    <property type="entry name" value="Malonyl_transacylase_ACP-bd"/>
</dbReference>
<name>A0A7X0D6G6_9ACTN</name>
<feature type="compositionally biased region" description="Basic and acidic residues" evidence="7">
    <location>
        <begin position="811"/>
        <end position="821"/>
    </location>
</feature>
<dbReference type="Pfam" id="PF08240">
    <property type="entry name" value="ADH_N"/>
    <property type="match status" value="1"/>
</dbReference>
<dbReference type="GO" id="GO:0006633">
    <property type="term" value="P:fatty acid biosynthetic process"/>
    <property type="evidence" value="ECO:0007669"/>
    <property type="project" value="InterPro"/>
</dbReference>
<dbReference type="Pfam" id="PF02801">
    <property type="entry name" value="Ketoacyl-synt_C"/>
    <property type="match status" value="2"/>
</dbReference>
<dbReference type="Gene3D" id="3.10.129.110">
    <property type="entry name" value="Polyketide synthase dehydratase"/>
    <property type="match status" value="1"/>
</dbReference>
<dbReference type="GO" id="GO:0031177">
    <property type="term" value="F:phosphopantetheine binding"/>
    <property type="evidence" value="ECO:0007669"/>
    <property type="project" value="InterPro"/>
</dbReference>
<dbReference type="InterPro" id="IPR049552">
    <property type="entry name" value="PKS_DH_N"/>
</dbReference>
<dbReference type="SUPFAM" id="SSF51735">
    <property type="entry name" value="NAD(P)-binding Rossmann-fold domains"/>
    <property type="match status" value="3"/>
</dbReference>
<dbReference type="InterPro" id="IPR016035">
    <property type="entry name" value="Acyl_Trfase/lysoPLipase"/>
</dbReference>
<dbReference type="RefSeq" id="WP_221308113.1">
    <property type="nucleotide sequence ID" value="NZ_JACHDS010000001.1"/>
</dbReference>
<dbReference type="Pfam" id="PF14765">
    <property type="entry name" value="PS-DH"/>
    <property type="match status" value="1"/>
</dbReference>
<feature type="region of interest" description="Disordered" evidence="7">
    <location>
        <begin position="3037"/>
        <end position="3066"/>
    </location>
</feature>
<dbReference type="SMART" id="SM00826">
    <property type="entry name" value="PKS_DH"/>
    <property type="match status" value="1"/>
</dbReference>
<dbReference type="GO" id="GO:0004315">
    <property type="term" value="F:3-oxoacyl-[acyl-carrier-protein] synthase activity"/>
    <property type="evidence" value="ECO:0007669"/>
    <property type="project" value="InterPro"/>
</dbReference>
<dbReference type="PROSITE" id="PS50075">
    <property type="entry name" value="CARRIER"/>
    <property type="match status" value="2"/>
</dbReference>
<dbReference type="Pfam" id="PF00109">
    <property type="entry name" value="ketoacyl-synt"/>
    <property type="match status" value="2"/>
</dbReference>
<dbReference type="InterPro" id="IPR049551">
    <property type="entry name" value="PKS_DH_C"/>
</dbReference>
<dbReference type="InterPro" id="IPR020843">
    <property type="entry name" value="ER"/>
</dbReference>
<keyword evidence="3 11" id="KW-0808">Transferase</keyword>
<dbReference type="Pfam" id="PF13602">
    <property type="entry name" value="ADH_zinc_N_2"/>
    <property type="match status" value="1"/>
</dbReference>
<feature type="compositionally biased region" description="Pro residues" evidence="7">
    <location>
        <begin position="978"/>
        <end position="991"/>
    </location>
</feature>
<dbReference type="CDD" id="cd00833">
    <property type="entry name" value="PKS"/>
    <property type="match status" value="2"/>
</dbReference>
<evidence type="ECO:0000313" key="11">
    <source>
        <dbReference type="EMBL" id="MBB6172716.1"/>
    </source>
</evidence>
<dbReference type="InterPro" id="IPR050091">
    <property type="entry name" value="PKS_NRPS_Biosynth_Enz"/>
</dbReference>
<feature type="region of interest" description="C-terminal hotdog fold" evidence="6">
    <location>
        <begin position="2034"/>
        <end position="2172"/>
    </location>
</feature>
<evidence type="ECO:0000256" key="1">
    <source>
        <dbReference type="ARBA" id="ARBA00022450"/>
    </source>
</evidence>
<dbReference type="InterPro" id="IPR020806">
    <property type="entry name" value="PKS_PP-bd"/>
</dbReference>
<feature type="region of interest" description="Disordered" evidence="7">
    <location>
        <begin position="792"/>
        <end position="863"/>
    </location>
</feature>
<feature type="domain" description="Ketosynthase family 3 (KS3)" evidence="9">
    <location>
        <begin position="993"/>
        <end position="1419"/>
    </location>
</feature>
<dbReference type="InterPro" id="IPR020841">
    <property type="entry name" value="PKS_Beta-ketoAc_synthase_dom"/>
</dbReference>
<feature type="active site" description="Proton acceptor; for dehydratase activity" evidence="6">
    <location>
        <position position="1932"/>
    </location>
</feature>
<dbReference type="InterPro" id="IPR036736">
    <property type="entry name" value="ACP-like_sf"/>
</dbReference>
<evidence type="ECO:0000256" key="3">
    <source>
        <dbReference type="ARBA" id="ARBA00022679"/>
    </source>
</evidence>
<feature type="region of interest" description="Disordered" evidence="7">
    <location>
        <begin position="943"/>
        <end position="991"/>
    </location>
</feature>
<evidence type="ECO:0000259" key="9">
    <source>
        <dbReference type="PROSITE" id="PS52004"/>
    </source>
</evidence>
<dbReference type="SMART" id="SM00825">
    <property type="entry name" value="PKS_KS"/>
    <property type="match status" value="2"/>
</dbReference>
<dbReference type="InterPro" id="IPR009081">
    <property type="entry name" value="PP-bd_ACP"/>
</dbReference>
<keyword evidence="2" id="KW-0597">Phosphoprotein</keyword>
<evidence type="ECO:0000259" key="10">
    <source>
        <dbReference type="PROSITE" id="PS52019"/>
    </source>
</evidence>
<feature type="domain" description="Carrier" evidence="8">
    <location>
        <begin position="868"/>
        <end position="943"/>
    </location>
</feature>
<evidence type="ECO:0000259" key="8">
    <source>
        <dbReference type="PROSITE" id="PS50075"/>
    </source>
</evidence>
<dbReference type="SMART" id="SM00823">
    <property type="entry name" value="PKS_PP"/>
    <property type="match status" value="2"/>
</dbReference>
<feature type="domain" description="Carrier" evidence="8">
    <location>
        <begin position="2968"/>
        <end position="3043"/>
    </location>
</feature>
<dbReference type="Gene3D" id="3.40.50.11460">
    <property type="match status" value="1"/>
</dbReference>
<dbReference type="FunFam" id="3.40.47.10:FF:000019">
    <property type="entry name" value="Polyketide synthase type I"/>
    <property type="match status" value="1"/>
</dbReference>
<organism evidence="11 12">
    <name type="scientific">Nocardiopsis mwathae</name>
    <dbReference type="NCBI Taxonomy" id="1472723"/>
    <lineage>
        <taxon>Bacteria</taxon>
        <taxon>Bacillati</taxon>
        <taxon>Actinomycetota</taxon>
        <taxon>Actinomycetes</taxon>
        <taxon>Streptosporangiales</taxon>
        <taxon>Nocardiopsidaceae</taxon>
        <taxon>Nocardiopsis</taxon>
    </lineage>
</organism>
<dbReference type="Pfam" id="PF00698">
    <property type="entry name" value="Acyl_transf_1"/>
    <property type="match status" value="2"/>
</dbReference>
<dbReference type="InterPro" id="IPR006162">
    <property type="entry name" value="Ppantetheine_attach_site"/>
</dbReference>
<dbReference type="SUPFAM" id="SSF52151">
    <property type="entry name" value="FabD/lysophospholipase-like"/>
    <property type="match status" value="2"/>
</dbReference>
<dbReference type="Gene3D" id="3.30.70.3290">
    <property type="match status" value="1"/>
</dbReference>
<dbReference type="Gene3D" id="3.40.366.10">
    <property type="entry name" value="Malonyl-Coenzyme A Acyl Carrier Protein, domain 2"/>
    <property type="match status" value="2"/>
</dbReference>
<accession>A0A7X0D6G6</accession>
<dbReference type="SUPFAM" id="SSF47336">
    <property type="entry name" value="ACP-like"/>
    <property type="match status" value="2"/>
</dbReference>
<dbReference type="SUPFAM" id="SSF50129">
    <property type="entry name" value="GroES-like"/>
    <property type="match status" value="1"/>
</dbReference>
<protein>
    <submittedName>
        <fullName evidence="11">Acyl transferase domain-containing protein/NADPH:quinone reductase-like Zn-dependent oxidoreductase</fullName>
    </submittedName>
</protein>
<keyword evidence="1" id="KW-0596">Phosphopantetheine</keyword>
<keyword evidence="4" id="KW-0511">Multifunctional enzyme</keyword>
<dbReference type="InterPro" id="IPR001227">
    <property type="entry name" value="Ac_transferase_dom_sf"/>
</dbReference>
<reference evidence="11 12" key="1">
    <citation type="submission" date="2020-08" db="EMBL/GenBank/DDBJ databases">
        <title>Sequencing the genomes of 1000 actinobacteria strains.</title>
        <authorList>
            <person name="Klenk H.-P."/>
        </authorList>
    </citation>
    <scope>NUCLEOTIDE SEQUENCE [LARGE SCALE GENOMIC DNA]</scope>
    <source>
        <strain evidence="11 12">DSM 46659</strain>
    </source>
</reference>
<dbReference type="InterPro" id="IPR016039">
    <property type="entry name" value="Thiolase-like"/>
</dbReference>
<evidence type="ECO:0000313" key="12">
    <source>
        <dbReference type="Proteomes" id="UP000546642"/>
    </source>
</evidence>
<dbReference type="Pfam" id="PF16197">
    <property type="entry name" value="KAsynt_C_assoc"/>
    <property type="match status" value="2"/>
</dbReference>
<dbReference type="Proteomes" id="UP000546642">
    <property type="component" value="Unassembled WGS sequence"/>
</dbReference>
<evidence type="ECO:0000256" key="6">
    <source>
        <dbReference type="PROSITE-ProRule" id="PRU01363"/>
    </source>
</evidence>
<dbReference type="CDD" id="cd05195">
    <property type="entry name" value="enoyl_red"/>
    <property type="match status" value="1"/>
</dbReference>
<dbReference type="InterPro" id="IPR032821">
    <property type="entry name" value="PKS_assoc"/>
</dbReference>
<dbReference type="SMART" id="SM00827">
    <property type="entry name" value="PKS_AT"/>
    <property type="match status" value="1"/>
</dbReference>
<dbReference type="FunFam" id="3.40.366.10:FF:000002">
    <property type="entry name" value="Probable polyketide synthase 2"/>
    <property type="match status" value="1"/>
</dbReference>
<dbReference type="InterPro" id="IPR014043">
    <property type="entry name" value="Acyl_transferase_dom"/>
</dbReference>
<dbReference type="InterPro" id="IPR036291">
    <property type="entry name" value="NAD(P)-bd_dom_sf"/>
</dbReference>
<proteinExistence type="predicted"/>
<dbReference type="InterPro" id="IPR014031">
    <property type="entry name" value="Ketoacyl_synth_C"/>
</dbReference>
<feature type="domain" description="Ketosynthase family 3 (KS3)" evidence="9">
    <location>
        <begin position="18"/>
        <end position="432"/>
    </location>
</feature>
<dbReference type="GO" id="GO:0016491">
    <property type="term" value="F:oxidoreductase activity"/>
    <property type="evidence" value="ECO:0007669"/>
    <property type="project" value="InterPro"/>
</dbReference>